<name>A0A437JXE7_9BURK</name>
<dbReference type="InterPro" id="IPR018060">
    <property type="entry name" value="HTH_AraC"/>
</dbReference>
<comment type="caution">
    <text evidence="6">The sequence shown here is derived from an EMBL/GenBank/DDBJ whole genome shotgun (WGS) entry which is preliminary data.</text>
</comment>
<dbReference type="GO" id="GO:0043565">
    <property type="term" value="F:sequence-specific DNA binding"/>
    <property type="evidence" value="ECO:0007669"/>
    <property type="project" value="InterPro"/>
</dbReference>
<dbReference type="GO" id="GO:0003700">
    <property type="term" value="F:DNA-binding transcription factor activity"/>
    <property type="evidence" value="ECO:0007669"/>
    <property type="project" value="InterPro"/>
</dbReference>
<dbReference type="Gene3D" id="1.10.10.60">
    <property type="entry name" value="Homeodomain-like"/>
    <property type="match status" value="1"/>
</dbReference>
<dbReference type="SUPFAM" id="SSF51215">
    <property type="entry name" value="Regulatory protein AraC"/>
    <property type="match status" value="1"/>
</dbReference>
<dbReference type="EMBL" id="SACT01000002">
    <property type="protein sequence ID" value="RVT52361.1"/>
    <property type="molecule type" value="Genomic_DNA"/>
</dbReference>
<dbReference type="OrthoDB" id="9803764at2"/>
<evidence type="ECO:0000313" key="7">
    <source>
        <dbReference type="Proteomes" id="UP000288178"/>
    </source>
</evidence>
<evidence type="ECO:0000256" key="1">
    <source>
        <dbReference type="ARBA" id="ARBA00023015"/>
    </source>
</evidence>
<dbReference type="PROSITE" id="PS01124">
    <property type="entry name" value="HTH_ARAC_FAMILY_2"/>
    <property type="match status" value="1"/>
</dbReference>
<feature type="domain" description="HTH araC/xylS-type" evidence="5">
    <location>
        <begin position="186"/>
        <end position="284"/>
    </location>
</feature>
<dbReference type="InterPro" id="IPR009057">
    <property type="entry name" value="Homeodomain-like_sf"/>
</dbReference>
<dbReference type="PANTHER" id="PTHR46796">
    <property type="entry name" value="HTH-TYPE TRANSCRIPTIONAL ACTIVATOR RHAS-RELATED"/>
    <property type="match status" value="1"/>
</dbReference>
<dbReference type="InterPro" id="IPR050204">
    <property type="entry name" value="AraC_XylS_family_regulators"/>
</dbReference>
<dbReference type="AlphaFoldDB" id="A0A437JXE7"/>
<proteinExistence type="predicted"/>
<dbReference type="Pfam" id="PF12833">
    <property type="entry name" value="HTH_18"/>
    <property type="match status" value="1"/>
</dbReference>
<protein>
    <submittedName>
        <fullName evidence="6">AraC family transcriptional regulator</fullName>
    </submittedName>
</protein>
<dbReference type="RefSeq" id="WP_128197581.1">
    <property type="nucleotide sequence ID" value="NZ_SACT01000002.1"/>
</dbReference>
<keyword evidence="3" id="KW-0804">Transcription</keyword>
<reference evidence="6 7" key="1">
    <citation type="submission" date="2019-01" db="EMBL/GenBank/DDBJ databases">
        <authorList>
            <person name="Chen W.-M."/>
        </authorList>
    </citation>
    <scope>NUCLEOTIDE SEQUENCE [LARGE SCALE GENOMIC DNA]</scope>
    <source>
        <strain evidence="6 7">ICH-3</strain>
    </source>
</reference>
<keyword evidence="7" id="KW-1185">Reference proteome</keyword>
<feature type="region of interest" description="Disordered" evidence="4">
    <location>
        <begin position="284"/>
        <end position="304"/>
    </location>
</feature>
<keyword evidence="1" id="KW-0805">Transcription regulation</keyword>
<evidence type="ECO:0000313" key="6">
    <source>
        <dbReference type="EMBL" id="RVT52361.1"/>
    </source>
</evidence>
<dbReference type="SMART" id="SM00342">
    <property type="entry name" value="HTH_ARAC"/>
    <property type="match status" value="1"/>
</dbReference>
<organism evidence="6 7">
    <name type="scientific">Rubrivivax albus</name>
    <dbReference type="NCBI Taxonomy" id="2499835"/>
    <lineage>
        <taxon>Bacteria</taxon>
        <taxon>Pseudomonadati</taxon>
        <taxon>Pseudomonadota</taxon>
        <taxon>Betaproteobacteria</taxon>
        <taxon>Burkholderiales</taxon>
        <taxon>Sphaerotilaceae</taxon>
        <taxon>Rubrivivax</taxon>
    </lineage>
</organism>
<evidence type="ECO:0000256" key="4">
    <source>
        <dbReference type="SAM" id="MobiDB-lite"/>
    </source>
</evidence>
<evidence type="ECO:0000259" key="5">
    <source>
        <dbReference type="PROSITE" id="PS01124"/>
    </source>
</evidence>
<dbReference type="Proteomes" id="UP000288178">
    <property type="component" value="Unassembled WGS sequence"/>
</dbReference>
<sequence length="304" mass="32483">MSPWGSAAFSGAREVQALHIEPTLHPQRWSLEGPAPAGGGALSRCVHLANGRGQLWHADGELPLRGGDVVWLPAGQARALRVDAGTSGLTVGVTDALLAAAAGDRPDAAPLRAVSTRLVVLGGVEPAARDELVRSLRAMEAEARSGASVSRPYLVAHLTLVLVALWRLASHTGVEAALAPGQGRLLRFRHLVEAQFRHHWPVARYAQELTISPDRLHDLCVRTLGRPPLALVHQRVVREACSLLAGTDLSVEHVAQDLGFGSGSHFSHFFRRWTGSAPGRWRAQSRALSAAGRPPGPTSYADWP</sequence>
<evidence type="ECO:0000256" key="3">
    <source>
        <dbReference type="ARBA" id="ARBA00023163"/>
    </source>
</evidence>
<gene>
    <name evidence="6" type="ORF">ENE75_07935</name>
</gene>
<keyword evidence="2" id="KW-0238">DNA-binding</keyword>
<accession>A0A437JXE7</accession>
<evidence type="ECO:0000256" key="2">
    <source>
        <dbReference type="ARBA" id="ARBA00023125"/>
    </source>
</evidence>
<dbReference type="InterPro" id="IPR037923">
    <property type="entry name" value="HTH-like"/>
</dbReference>
<dbReference type="SUPFAM" id="SSF46689">
    <property type="entry name" value="Homeodomain-like"/>
    <property type="match status" value="1"/>
</dbReference>